<dbReference type="InterPro" id="IPR018485">
    <property type="entry name" value="FGGY_C"/>
</dbReference>
<dbReference type="GO" id="GO:0016301">
    <property type="term" value="F:kinase activity"/>
    <property type="evidence" value="ECO:0007669"/>
    <property type="project" value="UniProtKB-KW"/>
</dbReference>
<evidence type="ECO:0000259" key="5">
    <source>
        <dbReference type="Pfam" id="PF00370"/>
    </source>
</evidence>
<dbReference type="InterPro" id="IPR050406">
    <property type="entry name" value="FGGY_Carb_Kinase"/>
</dbReference>
<dbReference type="GO" id="GO:0016773">
    <property type="term" value="F:phosphotransferase activity, alcohol group as acceptor"/>
    <property type="evidence" value="ECO:0007669"/>
    <property type="project" value="InterPro"/>
</dbReference>
<protein>
    <submittedName>
        <fullName evidence="7">Carbohydrate kinase, FGGY family protein</fullName>
    </submittedName>
</protein>
<dbReference type="RefSeq" id="WP_066739632.1">
    <property type="nucleotide sequence ID" value="NZ_CABMOF010000026.1"/>
</dbReference>
<dbReference type="Pfam" id="PF00370">
    <property type="entry name" value="FGGY_N"/>
    <property type="match status" value="1"/>
</dbReference>
<dbReference type="SUPFAM" id="SSF53067">
    <property type="entry name" value="Actin-like ATPase domain"/>
    <property type="match status" value="2"/>
</dbReference>
<reference evidence="7 8" key="1">
    <citation type="submission" date="2016-02" db="EMBL/GenBank/DDBJ databases">
        <authorList>
            <person name="Wen L."/>
            <person name="He K."/>
            <person name="Yang H."/>
        </authorList>
    </citation>
    <scope>NUCLEOTIDE SEQUENCE [LARGE SCALE GENOMIC DNA]</scope>
    <source>
        <strain evidence="7 8">DSM 22607</strain>
    </source>
</reference>
<dbReference type="KEGG" id="cmiu:B1H56_03025"/>
<evidence type="ECO:0000256" key="1">
    <source>
        <dbReference type="ARBA" id="ARBA00009156"/>
    </source>
</evidence>
<dbReference type="InterPro" id="IPR000577">
    <property type="entry name" value="Carb_kinase_FGGY"/>
</dbReference>
<gene>
    <name evidence="7" type="ORF">HMPREF3293_00384</name>
</gene>
<evidence type="ECO:0000313" key="7">
    <source>
        <dbReference type="EMBL" id="KXK66762.1"/>
    </source>
</evidence>
<keyword evidence="8" id="KW-1185">Reference proteome</keyword>
<evidence type="ECO:0000256" key="4">
    <source>
        <dbReference type="RuleBase" id="RU003733"/>
    </source>
</evidence>
<comment type="caution">
    <text evidence="7">The sequence shown here is derived from an EMBL/GenBank/DDBJ whole genome shotgun (WGS) entry which is preliminary data.</text>
</comment>
<feature type="domain" description="Carbohydrate kinase FGGY C-terminal" evidence="6">
    <location>
        <begin position="261"/>
        <end position="447"/>
    </location>
</feature>
<evidence type="ECO:0000256" key="3">
    <source>
        <dbReference type="ARBA" id="ARBA00022777"/>
    </source>
</evidence>
<dbReference type="InterPro" id="IPR043129">
    <property type="entry name" value="ATPase_NBD"/>
</dbReference>
<accession>A0A136Q7Y4</accession>
<evidence type="ECO:0000256" key="2">
    <source>
        <dbReference type="ARBA" id="ARBA00022679"/>
    </source>
</evidence>
<proteinExistence type="inferred from homology"/>
<dbReference type="Gene3D" id="3.30.420.40">
    <property type="match status" value="2"/>
</dbReference>
<feature type="domain" description="Carbohydrate kinase FGGY N-terminal" evidence="5">
    <location>
        <begin position="3"/>
        <end position="249"/>
    </location>
</feature>
<dbReference type="EMBL" id="LSZW01000031">
    <property type="protein sequence ID" value="KXK66762.1"/>
    <property type="molecule type" value="Genomic_DNA"/>
</dbReference>
<organism evidence="7 8">
    <name type="scientific">Christensenella minuta</name>
    <dbReference type="NCBI Taxonomy" id="626937"/>
    <lineage>
        <taxon>Bacteria</taxon>
        <taxon>Bacillati</taxon>
        <taxon>Bacillota</taxon>
        <taxon>Clostridia</taxon>
        <taxon>Christensenellales</taxon>
        <taxon>Christensenellaceae</taxon>
        <taxon>Christensenella</taxon>
    </lineage>
</organism>
<keyword evidence="2 4" id="KW-0808">Transferase</keyword>
<name>A0A136Q7Y4_9FIRM</name>
<dbReference type="CDD" id="cd00366">
    <property type="entry name" value="ASKHA_NBD_FGGY"/>
    <property type="match status" value="1"/>
</dbReference>
<evidence type="ECO:0000259" key="6">
    <source>
        <dbReference type="Pfam" id="PF02782"/>
    </source>
</evidence>
<dbReference type="GO" id="GO:0005975">
    <property type="term" value="P:carbohydrate metabolic process"/>
    <property type="evidence" value="ECO:0007669"/>
    <property type="project" value="InterPro"/>
</dbReference>
<dbReference type="PIRSF" id="PIRSF000538">
    <property type="entry name" value="GlpK"/>
    <property type="match status" value="1"/>
</dbReference>
<dbReference type="AlphaFoldDB" id="A0A136Q7Y4"/>
<dbReference type="PROSITE" id="PS00445">
    <property type="entry name" value="FGGY_KINASES_2"/>
    <property type="match status" value="1"/>
</dbReference>
<keyword evidence="3 4" id="KW-0418">Kinase</keyword>
<dbReference type="Pfam" id="PF02782">
    <property type="entry name" value="FGGY_C"/>
    <property type="match status" value="1"/>
</dbReference>
<dbReference type="Proteomes" id="UP000070366">
    <property type="component" value="Unassembled WGS sequence"/>
</dbReference>
<dbReference type="InterPro" id="IPR018483">
    <property type="entry name" value="Carb_kinase_FGGY_CS"/>
</dbReference>
<evidence type="ECO:0000313" key="8">
    <source>
        <dbReference type="Proteomes" id="UP000070366"/>
    </source>
</evidence>
<dbReference type="PANTHER" id="PTHR43095">
    <property type="entry name" value="SUGAR KINASE"/>
    <property type="match status" value="1"/>
</dbReference>
<comment type="similarity">
    <text evidence="1 4">Belongs to the FGGY kinase family.</text>
</comment>
<sequence>MQYIISLDIGTQGTKCILFDTNMNMVADAFEVSNLISPKPGVVWQEADEIYGSCVRTIKEVMEKSQIAPSDVCSIGIDSQSAGIMGVSADGEASTYYDSWLDMRCGKYMHEMQERAGKRIIEICGGPASYTHGPKILWWKNEQPEAYAKTAKFVLPSGYVVGKICGLRGEEATFTHTCIHFSNFGDNLKKEWSEELLDLFGVAKEKMARIASSFEIAGTTTAEFAKQSGLVEGIPVVVGAGDTAAGAFGSGIIEAGMLMDTAGTASVLCCASDEYHPDTEFETLVQMPSPVEDLWHPLAYINGGGLCIRWFRDEFTGKPAASYDELMAEAKDLPAGSEGILFVPHFCGRVLPNNPYVKGSFIGLDWKHGRGHMYRAVMEGIAYEYAYYFSILKKEHQSTKFEKLYTTGGGSKSPLFNQIKADVLGIPVVAYEQGETALAGSAIIAGCGAGVFSDYKEPMKNLGKEGAAFQPNMENHEKYQKYAEQYLNVISALEPVYKSGVYEIEG</sequence>
<dbReference type="OrthoDB" id="9805576at2"/>
<dbReference type="InterPro" id="IPR018484">
    <property type="entry name" value="FGGY_N"/>
</dbReference>
<dbReference type="STRING" id="626937.HMPREF3293_00384"/>